<dbReference type="Proteomes" id="UP001162992">
    <property type="component" value="Chromosome 16"/>
</dbReference>
<organism evidence="1 2">
    <name type="scientific">Diphasiastrum complanatum</name>
    <name type="common">Issler's clubmoss</name>
    <name type="synonym">Lycopodium complanatum</name>
    <dbReference type="NCBI Taxonomy" id="34168"/>
    <lineage>
        <taxon>Eukaryota</taxon>
        <taxon>Viridiplantae</taxon>
        <taxon>Streptophyta</taxon>
        <taxon>Embryophyta</taxon>
        <taxon>Tracheophyta</taxon>
        <taxon>Lycopodiopsida</taxon>
        <taxon>Lycopodiales</taxon>
        <taxon>Lycopodiaceae</taxon>
        <taxon>Lycopodioideae</taxon>
        <taxon>Diphasiastrum</taxon>
    </lineage>
</organism>
<evidence type="ECO:0000313" key="2">
    <source>
        <dbReference type="Proteomes" id="UP001162992"/>
    </source>
</evidence>
<name>A0ACC2BCW5_DIPCM</name>
<gene>
    <name evidence="1" type="ORF">O6H91_16G045100</name>
</gene>
<sequence length="264" mass="29873">MAPICTCSCSCALPSLSLPLLRQFQAEDTSLPSSRSQLLNNNSSNSLPTSYCGSRSTRPFRAVPSRSLGSWEDRSAIGFFGRRESFWVLGSLTILLGGDTTILSFPSFADEEKKKNLAIDDIKQIIENDIKIGQYYVTGKLTRNIYNNHCRFIDPTTNVEGLDKYIDAVTQLFDPKASKQQLLSIEVTSPKTIMAHWRLGGFLKFPWRPLIRPYEGTTRYGLDDQGLIISHDETWNISLLTAFLEFLTPSWMSESEEQFFQNFV</sequence>
<comment type="caution">
    <text evidence="1">The sequence shown here is derived from an EMBL/GenBank/DDBJ whole genome shotgun (WGS) entry which is preliminary data.</text>
</comment>
<proteinExistence type="predicted"/>
<protein>
    <submittedName>
        <fullName evidence="1">Uncharacterized protein</fullName>
    </submittedName>
</protein>
<reference evidence="2" key="1">
    <citation type="journal article" date="2024" name="Proc. Natl. Acad. Sci. U.S.A.">
        <title>Extraordinary preservation of gene collinearity over three hundred million years revealed in homosporous lycophytes.</title>
        <authorList>
            <person name="Li C."/>
            <person name="Wickell D."/>
            <person name="Kuo L.Y."/>
            <person name="Chen X."/>
            <person name="Nie B."/>
            <person name="Liao X."/>
            <person name="Peng D."/>
            <person name="Ji J."/>
            <person name="Jenkins J."/>
            <person name="Williams M."/>
            <person name="Shu S."/>
            <person name="Plott C."/>
            <person name="Barry K."/>
            <person name="Rajasekar S."/>
            <person name="Grimwood J."/>
            <person name="Han X."/>
            <person name="Sun S."/>
            <person name="Hou Z."/>
            <person name="He W."/>
            <person name="Dai G."/>
            <person name="Sun C."/>
            <person name="Schmutz J."/>
            <person name="Leebens-Mack J.H."/>
            <person name="Li F.W."/>
            <person name="Wang L."/>
        </authorList>
    </citation>
    <scope>NUCLEOTIDE SEQUENCE [LARGE SCALE GENOMIC DNA]</scope>
    <source>
        <strain evidence="2">cv. PW_Plant_1</strain>
    </source>
</reference>
<dbReference type="EMBL" id="CM055107">
    <property type="protein sequence ID" value="KAJ7527259.1"/>
    <property type="molecule type" value="Genomic_DNA"/>
</dbReference>
<accession>A0ACC2BCW5</accession>
<evidence type="ECO:0000313" key="1">
    <source>
        <dbReference type="EMBL" id="KAJ7527259.1"/>
    </source>
</evidence>
<keyword evidence="2" id="KW-1185">Reference proteome</keyword>